<comment type="caution">
    <text evidence="1">The sequence shown here is derived from an EMBL/GenBank/DDBJ whole genome shotgun (WGS) entry which is preliminary data.</text>
</comment>
<evidence type="ECO:0000313" key="2">
    <source>
        <dbReference type="Proteomes" id="UP001311799"/>
    </source>
</evidence>
<organism evidence="1 2">
    <name type="scientific">Cryptosporidium xiaoi</name>
    <dbReference type="NCBI Taxonomy" id="659607"/>
    <lineage>
        <taxon>Eukaryota</taxon>
        <taxon>Sar</taxon>
        <taxon>Alveolata</taxon>
        <taxon>Apicomplexa</taxon>
        <taxon>Conoidasida</taxon>
        <taxon>Coccidia</taxon>
        <taxon>Eucoccidiorida</taxon>
        <taxon>Eimeriorina</taxon>
        <taxon>Cryptosporidiidae</taxon>
        <taxon>Cryptosporidium</taxon>
    </lineage>
</organism>
<dbReference type="AlphaFoldDB" id="A0AAV9XSM8"/>
<evidence type="ECO:0000313" key="1">
    <source>
        <dbReference type="EMBL" id="KAK6587627.1"/>
    </source>
</evidence>
<name>A0AAV9XSM8_9CRYT</name>
<accession>A0AAV9XSM8</accession>
<reference evidence="1 2" key="1">
    <citation type="submission" date="2023-10" db="EMBL/GenBank/DDBJ databases">
        <title>Comparative genomics analysis reveals potential genetic determinants of host preference in Cryptosporidium xiaoi.</title>
        <authorList>
            <person name="Xiao L."/>
            <person name="Li J."/>
        </authorList>
    </citation>
    <scope>NUCLEOTIDE SEQUENCE [LARGE SCALE GENOMIC DNA]</scope>
    <source>
        <strain evidence="1 2">52996</strain>
    </source>
</reference>
<dbReference type="EMBL" id="JAWDEY010000036">
    <property type="protein sequence ID" value="KAK6587627.1"/>
    <property type="molecule type" value="Genomic_DNA"/>
</dbReference>
<protein>
    <submittedName>
        <fullName evidence="1">Uncharacterized protein</fullName>
    </submittedName>
</protein>
<sequence>MNNLCIKQLKKKINKTGFNWEKSVKNIEDLLDSVKMNIKSNIKRKKVLNNEKLVNENEREPPEDNIDRGLDSGILILPSQTINFNVEEFEFFNNDTNGLNNFYYTSNSCKCSELSIFEGGKINDTSEEVCCENSAYLPSLIMKNTIKTQKSSTIRTSSSITFLSKTIAVKKRRLIPQINGSTRKKVQNKNLNSVVNKIKPKRKLKLRGDNYSKEYYVYRDEDYGIVDDTDDIIEGDYVHKQDDDRQTTSEVQEWAIGLIRRYLGETEILFGKEENIQTFGKSERIRSLRQRFGFSTKVR</sequence>
<proteinExistence type="predicted"/>
<keyword evidence="2" id="KW-1185">Reference proteome</keyword>
<gene>
    <name evidence="1" type="ORF">RS030_81372</name>
</gene>
<dbReference type="Proteomes" id="UP001311799">
    <property type="component" value="Unassembled WGS sequence"/>
</dbReference>